<dbReference type="AlphaFoldDB" id="A0A7G5XM95"/>
<comment type="subcellular location">
    <subcellularLocation>
        <location evidence="2">Cytoplasm</location>
    </subcellularLocation>
</comment>
<dbReference type="FunFam" id="3.20.20.380:FF:000001">
    <property type="entry name" value="Copper homeostasis protein CutC"/>
    <property type="match status" value="1"/>
</dbReference>
<protein>
    <recommendedName>
        <fullName evidence="2">PF03932 family protein CutC</fullName>
    </recommendedName>
</protein>
<keyword evidence="2" id="KW-0963">Cytoplasm</keyword>
<evidence type="ECO:0000256" key="1">
    <source>
        <dbReference type="ARBA" id="ARBA00007768"/>
    </source>
</evidence>
<dbReference type="Gene3D" id="3.20.20.380">
    <property type="entry name" value="Copper homeostasis (CutC) domain"/>
    <property type="match status" value="1"/>
</dbReference>
<dbReference type="KEGG" id="lacs:H4075_10640"/>
<comment type="caution">
    <text evidence="2">Once thought to be involved in copper homeostasis, experiments in E.coli have shown this is not the case.</text>
</comment>
<dbReference type="Pfam" id="PF03932">
    <property type="entry name" value="CutC"/>
    <property type="match status" value="1"/>
</dbReference>
<dbReference type="PANTHER" id="PTHR12598:SF0">
    <property type="entry name" value="COPPER HOMEOSTASIS PROTEIN CUTC HOMOLOG"/>
    <property type="match status" value="1"/>
</dbReference>
<gene>
    <name evidence="2" type="primary">cutC</name>
    <name evidence="3" type="ORF">H4075_10640</name>
</gene>
<name>A0A7G5XM95_9BACT</name>
<dbReference type="InterPro" id="IPR005627">
    <property type="entry name" value="CutC-like"/>
</dbReference>
<dbReference type="SUPFAM" id="SSF110395">
    <property type="entry name" value="CutC-like"/>
    <property type="match status" value="1"/>
</dbReference>
<keyword evidence="4" id="KW-1185">Reference proteome</keyword>
<dbReference type="EMBL" id="CP060007">
    <property type="protein sequence ID" value="QNA46598.1"/>
    <property type="molecule type" value="Genomic_DNA"/>
</dbReference>
<dbReference type="HAMAP" id="MF_00795">
    <property type="entry name" value="CutC"/>
    <property type="match status" value="1"/>
</dbReference>
<organism evidence="3 4">
    <name type="scientific">Lacibacter sediminis</name>
    <dbReference type="NCBI Taxonomy" id="2760713"/>
    <lineage>
        <taxon>Bacteria</taxon>
        <taxon>Pseudomonadati</taxon>
        <taxon>Bacteroidota</taxon>
        <taxon>Chitinophagia</taxon>
        <taxon>Chitinophagales</taxon>
        <taxon>Chitinophagaceae</taxon>
        <taxon>Lacibacter</taxon>
    </lineage>
</organism>
<dbReference type="Proteomes" id="UP000515344">
    <property type="component" value="Chromosome"/>
</dbReference>
<dbReference type="PANTHER" id="PTHR12598">
    <property type="entry name" value="COPPER HOMEOSTASIS PROTEIN CUTC"/>
    <property type="match status" value="1"/>
</dbReference>
<accession>A0A7G5XM95</accession>
<dbReference type="GO" id="GO:0005737">
    <property type="term" value="C:cytoplasm"/>
    <property type="evidence" value="ECO:0007669"/>
    <property type="project" value="UniProtKB-SubCell"/>
</dbReference>
<dbReference type="GO" id="GO:0005507">
    <property type="term" value="F:copper ion binding"/>
    <property type="evidence" value="ECO:0007669"/>
    <property type="project" value="TreeGrafter"/>
</dbReference>
<sequence>MNYKLEVIAFSIESCSLIQQAGAHRIELCDNPGEGGTTPSYGFIKKARELATIELYTMIRPRGGDFLYSADEFEAMKEDIKHCKQLGCDGVVFGLLNADGTVDKARTAALVELAYPMGVTFHRAFDRVRDAFEALDTLIDIGCERVLTSGLMPNVTGGKHLLKQLVTAADERIIIMPGSGVRHNNLAELAQFTGAVEFHTSARTHLTTGMHYINEQMNEALTSVTVDSNEVSACLAEINKLQQPS</sequence>
<dbReference type="RefSeq" id="WP_182806490.1">
    <property type="nucleotide sequence ID" value="NZ_CP060007.1"/>
</dbReference>
<comment type="similarity">
    <text evidence="1 2">Belongs to the CutC family.</text>
</comment>
<proteinExistence type="inferred from homology"/>
<evidence type="ECO:0000313" key="3">
    <source>
        <dbReference type="EMBL" id="QNA46598.1"/>
    </source>
</evidence>
<reference evidence="4" key="1">
    <citation type="submission" date="2020-08" db="EMBL/GenBank/DDBJ databases">
        <title>Lacibacter sp. S13-6-6 genome sequencing.</title>
        <authorList>
            <person name="Jin L."/>
        </authorList>
    </citation>
    <scope>NUCLEOTIDE SEQUENCE [LARGE SCALE GENOMIC DNA]</scope>
    <source>
        <strain evidence="4">S13-6-6</strain>
    </source>
</reference>
<evidence type="ECO:0000313" key="4">
    <source>
        <dbReference type="Proteomes" id="UP000515344"/>
    </source>
</evidence>
<evidence type="ECO:0000256" key="2">
    <source>
        <dbReference type="HAMAP-Rule" id="MF_00795"/>
    </source>
</evidence>
<dbReference type="InterPro" id="IPR036822">
    <property type="entry name" value="CutC-like_dom_sf"/>
</dbReference>